<gene>
    <name evidence="2" type="ORF">GCM10010387_16060</name>
</gene>
<accession>A0A918PUH5</accession>
<organism evidence="2 3">
    <name type="scientific">Streptomyces inusitatus</name>
    <dbReference type="NCBI Taxonomy" id="68221"/>
    <lineage>
        <taxon>Bacteria</taxon>
        <taxon>Bacillati</taxon>
        <taxon>Actinomycetota</taxon>
        <taxon>Actinomycetes</taxon>
        <taxon>Kitasatosporales</taxon>
        <taxon>Streptomycetaceae</taxon>
        <taxon>Streptomyces</taxon>
    </lineage>
</organism>
<dbReference type="AlphaFoldDB" id="A0A918PUH5"/>
<reference evidence="2" key="1">
    <citation type="journal article" date="2014" name="Int. J. Syst. Evol. Microbiol.">
        <title>Complete genome sequence of Corynebacterium casei LMG S-19264T (=DSM 44701T), isolated from a smear-ripened cheese.</title>
        <authorList>
            <consortium name="US DOE Joint Genome Institute (JGI-PGF)"/>
            <person name="Walter F."/>
            <person name="Albersmeier A."/>
            <person name="Kalinowski J."/>
            <person name="Ruckert C."/>
        </authorList>
    </citation>
    <scope>NUCLEOTIDE SEQUENCE</scope>
    <source>
        <strain evidence="2">JCM 4988</strain>
    </source>
</reference>
<dbReference type="EMBL" id="BMWG01000003">
    <property type="protein sequence ID" value="GGZ23653.1"/>
    <property type="molecule type" value="Genomic_DNA"/>
</dbReference>
<keyword evidence="3" id="KW-1185">Reference proteome</keyword>
<protein>
    <submittedName>
        <fullName evidence="2">Uncharacterized protein</fullName>
    </submittedName>
</protein>
<name>A0A918PUH5_9ACTN</name>
<evidence type="ECO:0000256" key="1">
    <source>
        <dbReference type="SAM" id="MobiDB-lite"/>
    </source>
</evidence>
<feature type="compositionally biased region" description="Basic residues" evidence="1">
    <location>
        <begin position="33"/>
        <end position="42"/>
    </location>
</feature>
<proteinExistence type="predicted"/>
<comment type="caution">
    <text evidence="2">The sequence shown here is derived from an EMBL/GenBank/DDBJ whole genome shotgun (WGS) entry which is preliminary data.</text>
</comment>
<dbReference type="RefSeq" id="WP_190122224.1">
    <property type="nucleotide sequence ID" value="NZ_BMWG01000003.1"/>
</dbReference>
<dbReference type="Proteomes" id="UP000630936">
    <property type="component" value="Unassembled WGS sequence"/>
</dbReference>
<reference evidence="2" key="2">
    <citation type="submission" date="2020-09" db="EMBL/GenBank/DDBJ databases">
        <authorList>
            <person name="Sun Q."/>
            <person name="Ohkuma M."/>
        </authorList>
    </citation>
    <scope>NUCLEOTIDE SEQUENCE</scope>
    <source>
        <strain evidence="2">JCM 4988</strain>
    </source>
</reference>
<evidence type="ECO:0000313" key="2">
    <source>
        <dbReference type="EMBL" id="GGZ23653.1"/>
    </source>
</evidence>
<feature type="region of interest" description="Disordered" evidence="1">
    <location>
        <begin position="18"/>
        <end position="66"/>
    </location>
</feature>
<evidence type="ECO:0000313" key="3">
    <source>
        <dbReference type="Proteomes" id="UP000630936"/>
    </source>
</evidence>
<sequence length="66" mass="7589">MSLLPTWLRSGSDRALAASSYAGRRSATERAAAKQRTRARTRRQADIREAARAGQAWEEQDRRRFR</sequence>